<reference evidence="1" key="1">
    <citation type="submission" date="2023-04" db="EMBL/GenBank/DDBJ databases">
        <title>A chromosome-level genome assembly of the parasitoid wasp Eretmocerus hayati.</title>
        <authorList>
            <person name="Zhong Y."/>
            <person name="Liu S."/>
            <person name="Liu Y."/>
        </authorList>
    </citation>
    <scope>NUCLEOTIDE SEQUENCE</scope>
    <source>
        <strain evidence="1">ZJU_SS_LIU_2023</strain>
    </source>
</reference>
<proteinExistence type="predicted"/>
<protein>
    <submittedName>
        <fullName evidence="1">Uncharacterized protein</fullName>
    </submittedName>
</protein>
<dbReference type="EMBL" id="CM056741">
    <property type="protein sequence ID" value="KAJ8686559.1"/>
    <property type="molecule type" value="Genomic_DNA"/>
</dbReference>
<evidence type="ECO:0000313" key="1">
    <source>
        <dbReference type="EMBL" id="KAJ8686559.1"/>
    </source>
</evidence>
<comment type="caution">
    <text evidence="1">The sequence shown here is derived from an EMBL/GenBank/DDBJ whole genome shotgun (WGS) entry which is preliminary data.</text>
</comment>
<keyword evidence="2" id="KW-1185">Reference proteome</keyword>
<dbReference type="Proteomes" id="UP001239111">
    <property type="component" value="Chromosome 1"/>
</dbReference>
<sequence>MLVLLRYFCSTTKEHKFPLNAPLISWGLLTALVTWAILRVSLLVSRWHHVGTPAYYRRTYFSSDCTTALLGPARVYDESSRRDCIVLVLLWYFFSTTEDLTSPLTAPLLSSGLLKYVTKALVVTVASHLYFCGTCPVLQNNLLFTCQRHGPPGKVPRVQNQSFHSI</sequence>
<evidence type="ECO:0000313" key="2">
    <source>
        <dbReference type="Proteomes" id="UP001239111"/>
    </source>
</evidence>
<gene>
    <name evidence="1" type="ORF">QAD02_022353</name>
</gene>
<organism evidence="1 2">
    <name type="scientific">Eretmocerus hayati</name>
    <dbReference type="NCBI Taxonomy" id="131215"/>
    <lineage>
        <taxon>Eukaryota</taxon>
        <taxon>Metazoa</taxon>
        <taxon>Ecdysozoa</taxon>
        <taxon>Arthropoda</taxon>
        <taxon>Hexapoda</taxon>
        <taxon>Insecta</taxon>
        <taxon>Pterygota</taxon>
        <taxon>Neoptera</taxon>
        <taxon>Endopterygota</taxon>
        <taxon>Hymenoptera</taxon>
        <taxon>Apocrita</taxon>
        <taxon>Proctotrupomorpha</taxon>
        <taxon>Chalcidoidea</taxon>
        <taxon>Aphelinidae</taxon>
        <taxon>Aphelininae</taxon>
        <taxon>Eretmocerus</taxon>
    </lineage>
</organism>
<accession>A0ACC2PSJ3</accession>
<name>A0ACC2PSJ3_9HYME</name>